<dbReference type="SMART" id="SM00928">
    <property type="entry name" value="NADH_4Fe-4S"/>
    <property type="match status" value="1"/>
</dbReference>
<keyword evidence="4" id="KW-0408">Iron</keyword>
<keyword evidence="3" id="KW-0479">Metal-binding</keyword>
<dbReference type="Gene3D" id="1.20.1440.230">
    <property type="entry name" value="NADH-ubiquinone oxidoreductase 51kDa subunit, iron-sulphur binding domain"/>
    <property type="match status" value="1"/>
</dbReference>
<dbReference type="Gene3D" id="6.10.250.1450">
    <property type="match status" value="1"/>
</dbReference>
<dbReference type="GO" id="GO:0046872">
    <property type="term" value="F:metal ion binding"/>
    <property type="evidence" value="ECO:0007669"/>
    <property type="project" value="UniProtKB-KW"/>
</dbReference>
<proteinExistence type="inferred from homology"/>
<evidence type="ECO:0000259" key="6">
    <source>
        <dbReference type="PROSITE" id="PS51379"/>
    </source>
</evidence>
<keyword evidence="5" id="KW-0411">Iron-sulfur</keyword>
<dbReference type="OrthoDB" id="9761899at2"/>
<dbReference type="PANTHER" id="PTHR43578:SF3">
    <property type="entry name" value="NADH-QUINONE OXIDOREDUCTASE SUBUNIT F"/>
    <property type="match status" value="1"/>
</dbReference>
<dbReference type="InterPro" id="IPR001949">
    <property type="entry name" value="NADH-UbQ_OxRdtase_51kDa_CS"/>
</dbReference>
<organism evidence="7 8">
    <name type="scientific">Thermanaerosceptrum fracticalcis</name>
    <dbReference type="NCBI Taxonomy" id="1712410"/>
    <lineage>
        <taxon>Bacteria</taxon>
        <taxon>Bacillati</taxon>
        <taxon>Bacillota</taxon>
        <taxon>Clostridia</taxon>
        <taxon>Eubacteriales</taxon>
        <taxon>Peptococcaceae</taxon>
        <taxon>Thermanaerosceptrum</taxon>
    </lineage>
</organism>
<accession>A0A7G6E7N0</accession>
<dbReference type="Gene3D" id="3.30.70.20">
    <property type="match status" value="1"/>
</dbReference>
<gene>
    <name evidence="7" type="ORF">BR63_18515</name>
</gene>
<dbReference type="InterPro" id="IPR037225">
    <property type="entry name" value="Nuo51_FMN-bd_sf"/>
</dbReference>
<feature type="domain" description="4Fe-4S ferredoxin-type" evidence="6">
    <location>
        <begin position="540"/>
        <end position="569"/>
    </location>
</feature>
<dbReference type="SUPFAM" id="SSF142984">
    <property type="entry name" value="Nqo1 middle domain-like"/>
    <property type="match status" value="1"/>
</dbReference>
<dbReference type="Gene3D" id="3.10.20.600">
    <property type="match status" value="1"/>
</dbReference>
<dbReference type="PROSITE" id="PS00198">
    <property type="entry name" value="4FE4S_FER_1"/>
    <property type="match status" value="2"/>
</dbReference>
<sequence length="598" mass="65012">MKIQRAHLLLCHGTACTSSASEAVKKALEEELARSQLAEQVKVIPTGCFGFCAMGPIMVVYPEGIMYCKVKPGDAREIVETHLIKGRVIERLLYKDPVDKARVSELDDIDFFRHQRREVLHNCGHINPEDIREYIARDGYLALGQVLTGYKPQEVIEMVKASGLRGRGGGGFPTGRKWEFAAQAEGEEKFVVCNADEGDPGAFMDRSILEGDPHAVLEGMAIAGYAIGASKGFVYIRAEYPIAVERLNIAIKQARELGLLGKNLFASGFDFDIELRLGAGAFVCGEETALLNSISGKRGEPRPRPPFPAVKGLFFKPTLINNVETLANIPRIILKGPEWFAGIGTEKSKGTKVFAIAGKVVNTGLIEVPMGTTLRTIIFEIGGGIPKGRKFKAAQIGGPSGGCVPEAHLDVPIDYDSLLEIGAMMGSGGLIVMDESDCMVDIARFFLEFTQDESCGKCTPCRVGTKRMLEILQRITMGDGREGDLDLLKSLAEDIKDTSLCGLGQTAPNPVLSTLRFFEDEYLAHILEKRCPAGVCARLVRYEIIPEKCTACTVCARVCPVDAVTGTPKKPPYFIHQDICIKCGACQAKCPFSAIAKE</sequence>
<dbReference type="Pfam" id="PF12838">
    <property type="entry name" value="Fer4_7"/>
    <property type="match status" value="1"/>
</dbReference>
<dbReference type="InterPro" id="IPR017896">
    <property type="entry name" value="4Fe4S_Fe-S-bd"/>
</dbReference>
<dbReference type="SUPFAM" id="SSF140490">
    <property type="entry name" value="Nqo1C-terminal domain-like"/>
    <property type="match status" value="1"/>
</dbReference>
<keyword evidence="2" id="KW-0004">4Fe-4S</keyword>
<dbReference type="Proteomes" id="UP000515847">
    <property type="component" value="Chromosome"/>
</dbReference>
<reference evidence="7 8" key="1">
    <citation type="journal article" date="2019" name="Front. Microbiol.">
        <title>Thermoanaerosceptrum fracticalcis gen. nov. sp. nov., a Novel Fumarate-Fermenting Microorganism From a Deep Fractured Carbonate Aquifer of the US Great Basin.</title>
        <authorList>
            <person name="Hamilton-Brehm S.D."/>
            <person name="Stewart L.E."/>
            <person name="Zavarin M."/>
            <person name="Caldwell M."/>
            <person name="Lawson P.A."/>
            <person name="Onstott T.C."/>
            <person name="Grzymski J."/>
            <person name="Neveux I."/>
            <person name="Lollar B.S."/>
            <person name="Russell C.E."/>
            <person name="Moser D.P."/>
        </authorList>
    </citation>
    <scope>NUCLEOTIDE SEQUENCE [LARGE SCALE GENOMIC DNA]</scope>
    <source>
        <strain evidence="7 8">DRI-13</strain>
    </source>
</reference>
<protein>
    <submittedName>
        <fullName evidence="7">4Fe-4S dicluster domain-containing protein</fullName>
    </submittedName>
</protein>
<feature type="domain" description="4Fe-4S ferredoxin-type" evidence="6">
    <location>
        <begin position="571"/>
        <end position="598"/>
    </location>
</feature>
<dbReference type="SUPFAM" id="SSF52833">
    <property type="entry name" value="Thioredoxin-like"/>
    <property type="match status" value="1"/>
</dbReference>
<evidence type="ECO:0000256" key="5">
    <source>
        <dbReference type="ARBA" id="ARBA00023014"/>
    </source>
</evidence>
<keyword evidence="8" id="KW-1185">Reference proteome</keyword>
<evidence type="ECO:0000256" key="1">
    <source>
        <dbReference type="ARBA" id="ARBA00007523"/>
    </source>
</evidence>
<dbReference type="Pfam" id="PF10531">
    <property type="entry name" value="SLBB"/>
    <property type="match status" value="1"/>
</dbReference>
<dbReference type="GO" id="GO:0010181">
    <property type="term" value="F:FMN binding"/>
    <property type="evidence" value="ECO:0007669"/>
    <property type="project" value="InterPro"/>
</dbReference>
<evidence type="ECO:0000256" key="4">
    <source>
        <dbReference type="ARBA" id="ARBA00023004"/>
    </source>
</evidence>
<dbReference type="PANTHER" id="PTHR43578">
    <property type="entry name" value="NADH-QUINONE OXIDOREDUCTASE SUBUNIT F"/>
    <property type="match status" value="1"/>
</dbReference>
<dbReference type="EMBL" id="CP045798">
    <property type="protein sequence ID" value="QNB48084.1"/>
    <property type="molecule type" value="Genomic_DNA"/>
</dbReference>
<dbReference type="InterPro" id="IPR037207">
    <property type="entry name" value="Nuop51_4Fe4S-bd_sf"/>
</dbReference>
<evidence type="ECO:0000256" key="3">
    <source>
        <dbReference type="ARBA" id="ARBA00022723"/>
    </source>
</evidence>
<dbReference type="AlphaFoldDB" id="A0A7G6E7N0"/>
<dbReference type="InterPro" id="IPR017900">
    <property type="entry name" value="4Fe4S_Fe_S_CS"/>
</dbReference>
<comment type="similarity">
    <text evidence="1">Belongs to the complex I 51 kDa subunit family.</text>
</comment>
<dbReference type="InterPro" id="IPR011538">
    <property type="entry name" value="Nuo51_FMN-bd"/>
</dbReference>
<dbReference type="GO" id="GO:0051539">
    <property type="term" value="F:4 iron, 4 sulfur cluster binding"/>
    <property type="evidence" value="ECO:0007669"/>
    <property type="project" value="UniProtKB-KW"/>
</dbReference>
<dbReference type="PROSITE" id="PS51379">
    <property type="entry name" value="4FE4S_FER_2"/>
    <property type="match status" value="2"/>
</dbReference>
<dbReference type="Pfam" id="PF01257">
    <property type="entry name" value="2Fe-2S_thioredx"/>
    <property type="match status" value="1"/>
</dbReference>
<dbReference type="InterPro" id="IPR036249">
    <property type="entry name" value="Thioredoxin-like_sf"/>
</dbReference>
<evidence type="ECO:0000313" key="7">
    <source>
        <dbReference type="EMBL" id="QNB48084.1"/>
    </source>
</evidence>
<dbReference type="Gene3D" id="3.40.30.10">
    <property type="entry name" value="Glutaredoxin"/>
    <property type="match status" value="1"/>
</dbReference>
<dbReference type="InterPro" id="IPR019575">
    <property type="entry name" value="Nuop51_4Fe4S-bd"/>
</dbReference>
<dbReference type="FunFam" id="1.20.1440.230:FF:000001">
    <property type="entry name" value="Mitochondrial NADH dehydrogenase flavoprotein 1"/>
    <property type="match status" value="1"/>
</dbReference>
<dbReference type="Pfam" id="PF01512">
    <property type="entry name" value="Complex1_51K"/>
    <property type="match status" value="1"/>
</dbReference>
<dbReference type="Gene3D" id="3.40.50.11540">
    <property type="entry name" value="NADH-ubiquinone oxidoreductase 51kDa subunit"/>
    <property type="match status" value="1"/>
</dbReference>
<evidence type="ECO:0000256" key="2">
    <source>
        <dbReference type="ARBA" id="ARBA00022485"/>
    </source>
</evidence>
<dbReference type="KEGG" id="tfr:BR63_18515"/>
<dbReference type="Pfam" id="PF10589">
    <property type="entry name" value="NADH_4Fe-4S"/>
    <property type="match status" value="1"/>
</dbReference>
<dbReference type="CDD" id="cd02980">
    <property type="entry name" value="TRX_Fd_family"/>
    <property type="match status" value="1"/>
</dbReference>
<dbReference type="SUPFAM" id="SSF54862">
    <property type="entry name" value="4Fe-4S ferredoxins"/>
    <property type="match status" value="1"/>
</dbReference>
<dbReference type="InterPro" id="IPR019554">
    <property type="entry name" value="Soluble_ligand-bd"/>
</dbReference>
<evidence type="ECO:0000313" key="8">
    <source>
        <dbReference type="Proteomes" id="UP000515847"/>
    </source>
</evidence>
<dbReference type="FunFam" id="3.40.50.11540:FF:000001">
    <property type="entry name" value="NADH dehydrogenase [ubiquinone] flavoprotein 1, mitochondrial"/>
    <property type="match status" value="1"/>
</dbReference>
<dbReference type="RefSeq" id="WP_034420711.1">
    <property type="nucleotide sequence ID" value="NZ_CP045798.1"/>
</dbReference>
<dbReference type="GO" id="GO:0008137">
    <property type="term" value="F:NADH dehydrogenase (ubiquinone) activity"/>
    <property type="evidence" value="ECO:0007669"/>
    <property type="project" value="InterPro"/>
</dbReference>
<name>A0A7G6E7N0_THEFR</name>
<dbReference type="PROSITE" id="PS00645">
    <property type="entry name" value="COMPLEX1_51K_2"/>
    <property type="match status" value="1"/>
</dbReference>
<dbReference type="SUPFAM" id="SSF142019">
    <property type="entry name" value="Nqo1 FMN-binding domain-like"/>
    <property type="match status" value="1"/>
</dbReference>